<organism evidence="2 3">
    <name type="scientific">Xylaria flabelliformis</name>
    <dbReference type="NCBI Taxonomy" id="2512241"/>
    <lineage>
        <taxon>Eukaryota</taxon>
        <taxon>Fungi</taxon>
        <taxon>Dikarya</taxon>
        <taxon>Ascomycota</taxon>
        <taxon>Pezizomycotina</taxon>
        <taxon>Sordariomycetes</taxon>
        <taxon>Xylariomycetidae</taxon>
        <taxon>Xylariales</taxon>
        <taxon>Xylariaceae</taxon>
        <taxon>Xylaria</taxon>
    </lineage>
</organism>
<proteinExistence type="predicted"/>
<evidence type="ECO:0000256" key="1">
    <source>
        <dbReference type="SAM" id="MobiDB-lite"/>
    </source>
</evidence>
<feature type="region of interest" description="Disordered" evidence="1">
    <location>
        <begin position="36"/>
        <end position="69"/>
    </location>
</feature>
<protein>
    <submittedName>
        <fullName evidence="2">Uncharacterized protein</fullName>
    </submittedName>
</protein>
<dbReference type="Proteomes" id="UP000319160">
    <property type="component" value="Unassembled WGS sequence"/>
</dbReference>
<accession>A0A553HZ38</accession>
<feature type="compositionally biased region" description="Acidic residues" evidence="1">
    <location>
        <begin position="36"/>
        <end position="48"/>
    </location>
</feature>
<comment type="caution">
    <text evidence="2">The sequence shown here is derived from an EMBL/GenBank/DDBJ whole genome shotgun (WGS) entry which is preliminary data.</text>
</comment>
<keyword evidence="3" id="KW-1185">Reference proteome</keyword>
<feature type="compositionally biased region" description="Basic and acidic residues" evidence="1">
    <location>
        <begin position="53"/>
        <end position="69"/>
    </location>
</feature>
<reference evidence="3" key="1">
    <citation type="submission" date="2019-06" db="EMBL/GenBank/DDBJ databases">
        <title>Draft genome sequence of the griseofulvin-producing fungus Xylaria cubensis strain G536.</title>
        <authorList>
            <person name="Mead M.E."/>
            <person name="Raja H.A."/>
            <person name="Steenwyk J.L."/>
            <person name="Knowles S.L."/>
            <person name="Oberlies N.H."/>
            <person name="Rokas A."/>
        </authorList>
    </citation>
    <scope>NUCLEOTIDE SEQUENCE [LARGE SCALE GENOMIC DNA]</scope>
    <source>
        <strain evidence="3">G536</strain>
    </source>
</reference>
<dbReference type="AlphaFoldDB" id="A0A553HZ38"/>
<name>A0A553HZ38_9PEZI</name>
<dbReference type="EMBL" id="VFLP01000030">
    <property type="protein sequence ID" value="TRX93203.1"/>
    <property type="molecule type" value="Genomic_DNA"/>
</dbReference>
<evidence type="ECO:0000313" key="3">
    <source>
        <dbReference type="Proteomes" id="UP000319160"/>
    </source>
</evidence>
<gene>
    <name evidence="2" type="ORF">FHL15_005782</name>
</gene>
<sequence>MPLKYNMMDLCRSDNLRYVYYGQIWWDNDSDPDNLYDLDDLDDPDDDGYINSSDKEDANKDAEKDNKFY</sequence>
<evidence type="ECO:0000313" key="2">
    <source>
        <dbReference type="EMBL" id="TRX93203.1"/>
    </source>
</evidence>